<evidence type="ECO:0000256" key="1">
    <source>
        <dbReference type="ARBA" id="ARBA00004123"/>
    </source>
</evidence>
<dbReference type="GO" id="GO:0000724">
    <property type="term" value="P:double-strand break repair via homologous recombination"/>
    <property type="evidence" value="ECO:0007669"/>
    <property type="project" value="InterPro"/>
</dbReference>
<dbReference type="GO" id="GO:0061665">
    <property type="term" value="F:SUMO ligase activity"/>
    <property type="evidence" value="ECO:0007669"/>
    <property type="project" value="TreeGrafter"/>
</dbReference>
<feature type="region of interest" description="Disordered" evidence="11">
    <location>
        <begin position="128"/>
        <end position="173"/>
    </location>
</feature>
<keyword evidence="4" id="KW-0808">Transferase</keyword>
<feature type="compositionally biased region" description="Acidic residues" evidence="11">
    <location>
        <begin position="146"/>
        <end position="163"/>
    </location>
</feature>
<evidence type="ECO:0000256" key="3">
    <source>
        <dbReference type="ARBA" id="ARBA00008212"/>
    </source>
</evidence>
<dbReference type="InterPro" id="IPR004181">
    <property type="entry name" value="Znf_MIZ"/>
</dbReference>
<keyword evidence="5" id="KW-0479">Metal-binding</keyword>
<keyword evidence="14" id="KW-1185">Reference proteome</keyword>
<evidence type="ECO:0000313" key="14">
    <source>
        <dbReference type="Proteomes" id="UP000620104"/>
    </source>
</evidence>
<evidence type="ECO:0000256" key="10">
    <source>
        <dbReference type="PROSITE-ProRule" id="PRU00452"/>
    </source>
</evidence>
<keyword evidence="7" id="KW-0833">Ubl conjugation pathway</keyword>
<dbReference type="AlphaFoldDB" id="A0A8H3YH12"/>
<dbReference type="GO" id="GO:0016925">
    <property type="term" value="P:protein sumoylation"/>
    <property type="evidence" value="ECO:0007669"/>
    <property type="project" value="UniProtKB-UniPathway"/>
</dbReference>
<feature type="domain" description="SP-RING-type" evidence="12">
    <location>
        <begin position="277"/>
        <end position="360"/>
    </location>
</feature>
<keyword evidence="8" id="KW-0862">Zinc</keyword>
<feature type="region of interest" description="Disordered" evidence="11">
    <location>
        <begin position="347"/>
        <end position="381"/>
    </location>
</feature>
<dbReference type="PANTHER" id="PTHR21330:SF1">
    <property type="entry name" value="E3 SUMO-PROTEIN LIGASE NSE2"/>
    <property type="match status" value="1"/>
</dbReference>
<evidence type="ECO:0000313" key="13">
    <source>
        <dbReference type="EMBL" id="GHJ87206.1"/>
    </source>
</evidence>
<evidence type="ECO:0000256" key="2">
    <source>
        <dbReference type="ARBA" id="ARBA00004718"/>
    </source>
</evidence>
<dbReference type="OrthoDB" id="26899at2759"/>
<dbReference type="SUPFAM" id="SSF57850">
    <property type="entry name" value="RING/U-box"/>
    <property type="match status" value="1"/>
</dbReference>
<evidence type="ECO:0000259" key="12">
    <source>
        <dbReference type="PROSITE" id="PS51044"/>
    </source>
</evidence>
<dbReference type="PROSITE" id="PS51044">
    <property type="entry name" value="ZF_SP_RING"/>
    <property type="match status" value="1"/>
</dbReference>
<organism evidence="13 14">
    <name type="scientific">Naganishia liquefaciens</name>
    <dbReference type="NCBI Taxonomy" id="104408"/>
    <lineage>
        <taxon>Eukaryota</taxon>
        <taxon>Fungi</taxon>
        <taxon>Dikarya</taxon>
        <taxon>Basidiomycota</taxon>
        <taxon>Agaricomycotina</taxon>
        <taxon>Tremellomycetes</taxon>
        <taxon>Filobasidiales</taxon>
        <taxon>Filobasidiaceae</taxon>
        <taxon>Naganishia</taxon>
    </lineage>
</organism>
<dbReference type="GO" id="GO:0008270">
    <property type="term" value="F:zinc ion binding"/>
    <property type="evidence" value="ECO:0007669"/>
    <property type="project" value="UniProtKB-KW"/>
</dbReference>
<dbReference type="GO" id="GO:0030915">
    <property type="term" value="C:Smc5-Smc6 complex"/>
    <property type="evidence" value="ECO:0007669"/>
    <property type="project" value="InterPro"/>
</dbReference>
<comment type="similarity">
    <text evidence="3">Belongs to the NSE2 family.</text>
</comment>
<keyword evidence="9" id="KW-0539">Nucleus</keyword>
<name>A0A8H3YH12_9TREE</name>
<evidence type="ECO:0000256" key="11">
    <source>
        <dbReference type="SAM" id="MobiDB-lite"/>
    </source>
</evidence>
<gene>
    <name evidence="13" type="ORF">NliqN6_3608</name>
</gene>
<dbReference type="UniPathway" id="UPA00886"/>
<dbReference type="CDD" id="cd16651">
    <property type="entry name" value="SPL-RING_NSE2"/>
    <property type="match status" value="1"/>
</dbReference>
<keyword evidence="6 10" id="KW-0863">Zinc-finger</keyword>
<comment type="pathway">
    <text evidence="2">Protein modification; protein sumoylation.</text>
</comment>
<dbReference type="EMBL" id="BLZA01000021">
    <property type="protein sequence ID" value="GHJ87206.1"/>
    <property type="molecule type" value="Genomic_DNA"/>
</dbReference>
<evidence type="ECO:0000256" key="5">
    <source>
        <dbReference type="ARBA" id="ARBA00022723"/>
    </source>
</evidence>
<protein>
    <recommendedName>
        <fullName evidence="12">SP-RING-type domain-containing protein</fullName>
    </recommendedName>
</protein>
<feature type="region of interest" description="Disordered" evidence="11">
    <location>
        <begin position="1"/>
        <end position="75"/>
    </location>
</feature>
<reference evidence="13" key="1">
    <citation type="submission" date="2020-07" db="EMBL/GenBank/DDBJ databases">
        <title>Draft Genome Sequence of a Deep-Sea Yeast, Naganishia (Cryptococcus) liquefaciens strain N6.</title>
        <authorList>
            <person name="Han Y.W."/>
            <person name="Kajitani R."/>
            <person name="Morimoto H."/>
            <person name="Parhat M."/>
            <person name="Tsubouchi H."/>
            <person name="Bakenova O."/>
            <person name="Ogata M."/>
            <person name="Argunhan B."/>
            <person name="Aoki R."/>
            <person name="Kajiwara S."/>
            <person name="Itoh T."/>
            <person name="Iwasaki H."/>
        </authorList>
    </citation>
    <scope>NUCLEOTIDE SEQUENCE</scope>
    <source>
        <strain evidence="13">N6</strain>
    </source>
</reference>
<comment type="caution">
    <text evidence="13">The sequence shown here is derived from an EMBL/GenBank/DDBJ whole genome shotgun (WGS) entry which is preliminary data.</text>
</comment>
<evidence type="ECO:0000256" key="6">
    <source>
        <dbReference type="ARBA" id="ARBA00022771"/>
    </source>
</evidence>
<proteinExistence type="inferred from homology"/>
<evidence type="ECO:0000256" key="8">
    <source>
        <dbReference type="ARBA" id="ARBA00022833"/>
    </source>
</evidence>
<evidence type="ECO:0000256" key="9">
    <source>
        <dbReference type="ARBA" id="ARBA00023242"/>
    </source>
</evidence>
<evidence type="ECO:0000256" key="4">
    <source>
        <dbReference type="ARBA" id="ARBA00022679"/>
    </source>
</evidence>
<sequence length="381" mass="42466">MARGRIATPEEEEEERDHKEESSRKKRRTANGKKASTSADADGNGSDSEGPLGEDEQETAAALRGWTVGTFTDKPVQATKVVLQQLRRSQDLLQSQIGAMETSVGKIQDVACALEDCRWGLPAKFSSKSKASSSKMKTKSARGETDGNDDEQEDPESETGVDEATEKRNEATAKSLEDKVKQLIDEIKIIDCRMKAVGEIISVLQQEEQVENMAAEMRRRFEKILGNYVKASDWTKYKNDKLYKDFKQAVWDIRHVDEACPPVSTFLEKGPDDPESDDDDIEMGGTTQDYKCPMTLMPYENAVSSTKCPHSFSAAAIREHITQSSRRSAKCPVAGCDKMLSLSDIKPNAMLQKKSDQVKARQLRRREEEEAADAEDAELIE</sequence>
<feature type="compositionally biased region" description="Acidic residues" evidence="11">
    <location>
        <begin position="369"/>
        <end position="381"/>
    </location>
</feature>
<dbReference type="InterPro" id="IPR026846">
    <property type="entry name" value="Nse2(Mms21)"/>
</dbReference>
<comment type="subcellular location">
    <subcellularLocation>
        <location evidence="1">Nucleus</location>
    </subcellularLocation>
</comment>
<dbReference type="PANTHER" id="PTHR21330">
    <property type="entry name" value="E3 SUMO-PROTEIN LIGASE NSE2"/>
    <property type="match status" value="1"/>
</dbReference>
<dbReference type="Proteomes" id="UP000620104">
    <property type="component" value="Unassembled WGS sequence"/>
</dbReference>
<evidence type="ECO:0000256" key="7">
    <source>
        <dbReference type="ARBA" id="ARBA00022786"/>
    </source>
</evidence>
<feature type="compositionally biased region" description="Basic and acidic residues" evidence="11">
    <location>
        <begin position="164"/>
        <end position="173"/>
    </location>
</feature>
<dbReference type="InterPro" id="IPR013083">
    <property type="entry name" value="Znf_RING/FYVE/PHD"/>
</dbReference>
<dbReference type="Gene3D" id="3.30.40.10">
    <property type="entry name" value="Zinc/RING finger domain, C3HC4 (zinc finger)"/>
    <property type="match status" value="1"/>
</dbReference>
<dbReference type="GO" id="GO:0005634">
    <property type="term" value="C:nucleus"/>
    <property type="evidence" value="ECO:0007669"/>
    <property type="project" value="UniProtKB-SubCell"/>
</dbReference>
<dbReference type="Pfam" id="PF11789">
    <property type="entry name" value="zf-Nse"/>
    <property type="match status" value="1"/>
</dbReference>
<accession>A0A8H3YH12</accession>